<name>A0A5C6C2J0_9BACT</name>
<dbReference type="Pfam" id="PF02770">
    <property type="entry name" value="Acyl-CoA_dh_M"/>
    <property type="match status" value="1"/>
</dbReference>
<dbReference type="PANTHER" id="PTHR48083:SF2">
    <property type="entry name" value="MEDIUM-CHAIN SPECIFIC ACYL-COA DEHYDROGENASE, MITOCHONDRIAL"/>
    <property type="match status" value="1"/>
</dbReference>
<evidence type="ECO:0000256" key="2">
    <source>
        <dbReference type="ARBA" id="ARBA00009347"/>
    </source>
</evidence>
<dbReference type="AlphaFoldDB" id="A0A5C6C2J0"/>
<evidence type="ECO:0000256" key="5">
    <source>
        <dbReference type="ARBA" id="ARBA00023002"/>
    </source>
</evidence>
<evidence type="ECO:0000256" key="1">
    <source>
        <dbReference type="ARBA" id="ARBA00001974"/>
    </source>
</evidence>
<dbReference type="SUPFAM" id="SSF47203">
    <property type="entry name" value="Acyl-CoA dehydrogenase C-terminal domain-like"/>
    <property type="match status" value="1"/>
</dbReference>
<dbReference type="GO" id="GO:0050660">
    <property type="term" value="F:flavin adenine dinucleotide binding"/>
    <property type="evidence" value="ECO:0007669"/>
    <property type="project" value="InterPro"/>
</dbReference>
<dbReference type="RefSeq" id="WP_146404769.1">
    <property type="nucleotide sequence ID" value="NZ_SJPU01000001.1"/>
</dbReference>
<comment type="caution">
    <text evidence="11">The sequence shown here is derived from an EMBL/GenBank/DDBJ whole genome shotgun (WGS) entry which is preliminary data.</text>
</comment>
<feature type="chain" id="PRO_5022851674" evidence="8">
    <location>
        <begin position="21"/>
        <end position="669"/>
    </location>
</feature>
<proteinExistence type="inferred from homology"/>
<evidence type="ECO:0000256" key="7">
    <source>
        <dbReference type="SAM" id="MobiDB-lite"/>
    </source>
</evidence>
<organism evidence="11 12">
    <name type="scientific">Allorhodopirellula heiligendammensis</name>
    <dbReference type="NCBI Taxonomy" id="2714739"/>
    <lineage>
        <taxon>Bacteria</taxon>
        <taxon>Pseudomonadati</taxon>
        <taxon>Planctomycetota</taxon>
        <taxon>Planctomycetia</taxon>
        <taxon>Pirellulales</taxon>
        <taxon>Pirellulaceae</taxon>
        <taxon>Allorhodopirellula</taxon>
    </lineage>
</organism>
<gene>
    <name evidence="11" type="primary">acd</name>
    <name evidence="11" type="ORF">Poly21_00220</name>
</gene>
<dbReference type="Gene3D" id="1.20.140.10">
    <property type="entry name" value="Butyryl-CoA Dehydrogenase, subunit A, domain 3"/>
    <property type="match status" value="1"/>
</dbReference>
<evidence type="ECO:0000256" key="3">
    <source>
        <dbReference type="ARBA" id="ARBA00022630"/>
    </source>
</evidence>
<dbReference type="InterPro" id="IPR036250">
    <property type="entry name" value="AcylCo_DH-like_C"/>
</dbReference>
<dbReference type="Gene3D" id="2.40.110.10">
    <property type="entry name" value="Butyryl-CoA Dehydrogenase, subunit A, domain 2"/>
    <property type="match status" value="1"/>
</dbReference>
<accession>A0A5C6C2J0</accession>
<dbReference type="SUPFAM" id="SSF56645">
    <property type="entry name" value="Acyl-CoA dehydrogenase NM domain-like"/>
    <property type="match status" value="1"/>
</dbReference>
<dbReference type="Gene3D" id="1.10.540.10">
    <property type="entry name" value="Acyl-CoA dehydrogenase/oxidase, N-terminal domain"/>
    <property type="match status" value="1"/>
</dbReference>
<dbReference type="GO" id="GO:0005737">
    <property type="term" value="C:cytoplasm"/>
    <property type="evidence" value="ECO:0007669"/>
    <property type="project" value="TreeGrafter"/>
</dbReference>
<dbReference type="InterPro" id="IPR037069">
    <property type="entry name" value="AcylCoA_DH/ox_N_sf"/>
</dbReference>
<keyword evidence="5 6" id="KW-0560">Oxidoreductase</keyword>
<reference evidence="11 12" key="1">
    <citation type="journal article" date="2020" name="Antonie Van Leeuwenhoek">
        <title>Rhodopirellula heiligendammensis sp. nov., Rhodopirellula pilleata sp. nov., and Rhodopirellula solitaria sp. nov. isolated from natural or artificial marine surfaces in Northern Germany and California, USA, and emended description of the genus Rhodopirellula.</title>
        <authorList>
            <person name="Kallscheuer N."/>
            <person name="Wiegand S."/>
            <person name="Jogler M."/>
            <person name="Boedeker C."/>
            <person name="Peeters S.H."/>
            <person name="Rast P."/>
            <person name="Heuer A."/>
            <person name="Jetten M.S.M."/>
            <person name="Rohde M."/>
            <person name="Jogler C."/>
        </authorList>
    </citation>
    <scope>NUCLEOTIDE SEQUENCE [LARGE SCALE GENOMIC DNA]</scope>
    <source>
        <strain evidence="11 12">Poly21</strain>
    </source>
</reference>
<dbReference type="EC" id="1.3.99.32" evidence="11"/>
<dbReference type="InterPro" id="IPR009075">
    <property type="entry name" value="AcylCo_DH/oxidase_C"/>
</dbReference>
<keyword evidence="8" id="KW-0732">Signal</keyword>
<dbReference type="InterPro" id="IPR046373">
    <property type="entry name" value="Acyl-CoA_Oxase/DH_mid-dom_sf"/>
</dbReference>
<dbReference type="InterPro" id="IPR006091">
    <property type="entry name" value="Acyl-CoA_Oxase/DH_mid-dom"/>
</dbReference>
<dbReference type="GO" id="GO:0051793">
    <property type="term" value="P:medium-chain fatty acid catabolic process"/>
    <property type="evidence" value="ECO:0007669"/>
    <property type="project" value="TreeGrafter"/>
</dbReference>
<dbReference type="OrthoDB" id="9802447at2"/>
<evidence type="ECO:0000313" key="12">
    <source>
        <dbReference type="Proteomes" id="UP000319908"/>
    </source>
</evidence>
<feature type="region of interest" description="Disordered" evidence="7">
    <location>
        <begin position="649"/>
        <end position="669"/>
    </location>
</feature>
<evidence type="ECO:0000259" key="9">
    <source>
        <dbReference type="Pfam" id="PF00441"/>
    </source>
</evidence>
<feature type="domain" description="Acyl-CoA oxidase/dehydrogenase middle" evidence="10">
    <location>
        <begin position="377"/>
        <end position="469"/>
    </location>
</feature>
<evidence type="ECO:0000313" key="11">
    <source>
        <dbReference type="EMBL" id="TWU17871.1"/>
    </source>
</evidence>
<evidence type="ECO:0000256" key="4">
    <source>
        <dbReference type="ARBA" id="ARBA00022827"/>
    </source>
</evidence>
<dbReference type="CDD" id="cd00567">
    <property type="entry name" value="ACAD"/>
    <property type="match status" value="1"/>
</dbReference>
<keyword evidence="4 6" id="KW-0274">FAD</keyword>
<dbReference type="InterPro" id="IPR009100">
    <property type="entry name" value="AcylCoA_DH/oxidase_NM_dom_sf"/>
</dbReference>
<keyword evidence="3 6" id="KW-0285">Flavoprotein</keyword>
<comment type="cofactor">
    <cofactor evidence="1 6">
        <name>FAD</name>
        <dbReference type="ChEBI" id="CHEBI:57692"/>
    </cofactor>
</comment>
<dbReference type="Proteomes" id="UP000319908">
    <property type="component" value="Unassembled WGS sequence"/>
</dbReference>
<comment type="similarity">
    <text evidence="2 6">Belongs to the acyl-CoA dehydrogenase family.</text>
</comment>
<evidence type="ECO:0000259" key="10">
    <source>
        <dbReference type="Pfam" id="PF02770"/>
    </source>
</evidence>
<evidence type="ECO:0000256" key="8">
    <source>
        <dbReference type="SAM" id="SignalP"/>
    </source>
</evidence>
<sequence>MYIRSSLCFIGLALVSPAIGTPQGTQEATTQLEQQCVFLEPGEALDQIQQDHSEESPIVVAQGELDQLIDCKGGGACPISAALIASQGVRVMAGLPADSHPHRTALRVFQDKPELLLGRISNDRMVILLAHLCVDMEELPVAISTVSAPNSPHAALGPKWSETNGPDLSTAPGELKILAYTVTTADGTVRGRHFVLLKTNKDGRLSFIDPGKPLKKRIFDVAYRGVPSATKRQVFFQVPNGLDKSGQTYELNTIFSVRLLSEESNESRDSNSRVESMKAKIDELSARLRNTDQFLSPVAWRKEGAWFGLPGVDLPASIGGGEYSVTEALELFRHAGRINLNLRDVVGGAHGRSLVKASSSLASDVLGKIVAGEAYIAVSITEPMAGSNPKEMQSKAVRYEGGFKLTGKKLWNARLRQATHVVLYTLAADAEKGEQSVFLIPIDHPGLKVIDRYAHGLTGNSFGGLEFEEMFVSRDHLLGEDGQGGKIFTEHFQYWRLMQAAAAIGCGEAALEQMAERLKSREAFGAPIGRFSHLQQPLGEYHTKLRMAMALAREAAKLIDEGQYEAATPLVNGLKAEGVEIALSACDAAMRAHGAMGYSRDVDLGDRVRDLMGLRIADGTTDVMRMSVVSKAYGSDLWTMSVYGVRSPMRKTQSEPISPVKASPAASND</sequence>
<dbReference type="Pfam" id="PF00441">
    <property type="entry name" value="Acyl-CoA_dh_1"/>
    <property type="match status" value="1"/>
</dbReference>
<dbReference type="GO" id="GO:0070991">
    <property type="term" value="F:medium-chain fatty acyl-CoA dehydrogenase activity"/>
    <property type="evidence" value="ECO:0007669"/>
    <property type="project" value="TreeGrafter"/>
</dbReference>
<keyword evidence="12" id="KW-1185">Reference proteome</keyword>
<feature type="domain" description="Acyl-CoA dehydrogenase/oxidase C-terminal" evidence="9">
    <location>
        <begin position="482"/>
        <end position="628"/>
    </location>
</feature>
<dbReference type="PANTHER" id="PTHR48083">
    <property type="entry name" value="MEDIUM-CHAIN SPECIFIC ACYL-COA DEHYDROGENASE, MITOCHONDRIAL-RELATED"/>
    <property type="match status" value="1"/>
</dbReference>
<protein>
    <submittedName>
        <fullName evidence="11">Glutaryl-CoA dehydrogenase</fullName>
        <ecNumber evidence="11">1.3.99.32</ecNumber>
    </submittedName>
</protein>
<dbReference type="InterPro" id="IPR050741">
    <property type="entry name" value="Acyl-CoA_dehydrogenase"/>
</dbReference>
<dbReference type="EMBL" id="SJPU01000001">
    <property type="protein sequence ID" value="TWU17871.1"/>
    <property type="molecule type" value="Genomic_DNA"/>
</dbReference>
<feature type="signal peptide" evidence="8">
    <location>
        <begin position="1"/>
        <end position="20"/>
    </location>
</feature>
<evidence type="ECO:0000256" key="6">
    <source>
        <dbReference type="RuleBase" id="RU362125"/>
    </source>
</evidence>